<proteinExistence type="predicted"/>
<dbReference type="AlphaFoldDB" id="A0A0C3EA07"/>
<keyword evidence="3" id="KW-1185">Reference proteome</keyword>
<accession>A0A0C3EA07</accession>
<reference evidence="2 3" key="1">
    <citation type="submission" date="2014-04" db="EMBL/GenBank/DDBJ databases">
        <authorList>
            <consortium name="DOE Joint Genome Institute"/>
            <person name="Kuo A."/>
            <person name="Kohler A."/>
            <person name="Nagy L.G."/>
            <person name="Floudas D."/>
            <person name="Copeland A."/>
            <person name="Barry K.W."/>
            <person name="Cichocki N."/>
            <person name="Veneault-Fourrey C."/>
            <person name="LaButti K."/>
            <person name="Lindquist E.A."/>
            <person name="Lipzen A."/>
            <person name="Lundell T."/>
            <person name="Morin E."/>
            <person name="Murat C."/>
            <person name="Sun H."/>
            <person name="Tunlid A."/>
            <person name="Henrissat B."/>
            <person name="Grigoriev I.V."/>
            <person name="Hibbett D.S."/>
            <person name="Martin F."/>
            <person name="Nordberg H.P."/>
            <person name="Cantor M.N."/>
            <person name="Hua S.X."/>
        </authorList>
    </citation>
    <scope>NUCLEOTIDE SEQUENCE [LARGE SCALE GENOMIC DNA]</scope>
    <source>
        <strain evidence="2 3">Foug A</strain>
    </source>
</reference>
<protein>
    <submittedName>
        <fullName evidence="2">Uncharacterized protein</fullName>
    </submittedName>
</protein>
<dbReference type="Proteomes" id="UP000053989">
    <property type="component" value="Unassembled WGS sequence"/>
</dbReference>
<reference evidence="3" key="2">
    <citation type="submission" date="2015-01" db="EMBL/GenBank/DDBJ databases">
        <title>Evolutionary Origins and Diversification of the Mycorrhizal Mutualists.</title>
        <authorList>
            <consortium name="DOE Joint Genome Institute"/>
            <consortium name="Mycorrhizal Genomics Consortium"/>
            <person name="Kohler A."/>
            <person name="Kuo A."/>
            <person name="Nagy L.G."/>
            <person name="Floudas D."/>
            <person name="Copeland A."/>
            <person name="Barry K.W."/>
            <person name="Cichocki N."/>
            <person name="Veneault-Fourrey C."/>
            <person name="LaButti K."/>
            <person name="Lindquist E.A."/>
            <person name="Lipzen A."/>
            <person name="Lundell T."/>
            <person name="Morin E."/>
            <person name="Murat C."/>
            <person name="Riley R."/>
            <person name="Ohm R."/>
            <person name="Sun H."/>
            <person name="Tunlid A."/>
            <person name="Henrissat B."/>
            <person name="Grigoriev I.V."/>
            <person name="Hibbett D.S."/>
            <person name="Martin F."/>
        </authorList>
    </citation>
    <scope>NUCLEOTIDE SEQUENCE [LARGE SCALE GENOMIC DNA]</scope>
    <source>
        <strain evidence="3">Foug A</strain>
    </source>
</reference>
<dbReference type="HOGENOM" id="CLU_117786_0_0_1"/>
<sequence length="143" mass="16649">MNALPQGGEEHKKAHTMMEEGEEDEDTEEVFGVPRAMAEEQRDMLGMLTQMLAQMEQMEIQRAHLAIVRRVMDWDKERLELEWVRTSLGQQWTEDLWQMGTLMQSPFVYLAKGKEKEVETEVGAEEKGEKADNKDEDMQGEEE</sequence>
<feature type="compositionally biased region" description="Basic and acidic residues" evidence="1">
    <location>
        <begin position="8"/>
        <end position="18"/>
    </location>
</feature>
<evidence type="ECO:0000313" key="3">
    <source>
        <dbReference type="Proteomes" id="UP000053989"/>
    </source>
</evidence>
<evidence type="ECO:0000313" key="2">
    <source>
        <dbReference type="EMBL" id="KIM65164.1"/>
    </source>
</evidence>
<feature type="compositionally biased region" description="Acidic residues" evidence="1">
    <location>
        <begin position="19"/>
        <end position="28"/>
    </location>
</feature>
<feature type="region of interest" description="Disordered" evidence="1">
    <location>
        <begin position="115"/>
        <end position="143"/>
    </location>
</feature>
<organism evidence="2 3">
    <name type="scientific">Scleroderma citrinum Foug A</name>
    <dbReference type="NCBI Taxonomy" id="1036808"/>
    <lineage>
        <taxon>Eukaryota</taxon>
        <taxon>Fungi</taxon>
        <taxon>Dikarya</taxon>
        <taxon>Basidiomycota</taxon>
        <taxon>Agaricomycotina</taxon>
        <taxon>Agaricomycetes</taxon>
        <taxon>Agaricomycetidae</taxon>
        <taxon>Boletales</taxon>
        <taxon>Sclerodermatineae</taxon>
        <taxon>Sclerodermataceae</taxon>
        <taxon>Scleroderma</taxon>
    </lineage>
</organism>
<feature type="compositionally biased region" description="Basic and acidic residues" evidence="1">
    <location>
        <begin position="115"/>
        <end position="137"/>
    </location>
</feature>
<dbReference type="InParanoid" id="A0A0C3EA07"/>
<feature type="region of interest" description="Disordered" evidence="1">
    <location>
        <begin position="1"/>
        <end position="28"/>
    </location>
</feature>
<dbReference type="EMBL" id="KN822024">
    <property type="protein sequence ID" value="KIM65164.1"/>
    <property type="molecule type" value="Genomic_DNA"/>
</dbReference>
<evidence type="ECO:0000256" key="1">
    <source>
        <dbReference type="SAM" id="MobiDB-lite"/>
    </source>
</evidence>
<gene>
    <name evidence="2" type="ORF">SCLCIDRAFT_22973</name>
</gene>
<name>A0A0C3EA07_9AGAM</name>